<feature type="domain" description="Antitoxin SocA-like Panacea" evidence="1">
    <location>
        <begin position="28"/>
        <end position="114"/>
    </location>
</feature>
<dbReference type="InterPro" id="IPR025272">
    <property type="entry name" value="SocA_Panacea"/>
</dbReference>
<comment type="caution">
    <text evidence="3">The sequence shown here is derived from an EMBL/GenBank/DDBJ whole genome shotgun (WGS) entry which is preliminary data.</text>
</comment>
<proteinExistence type="predicted"/>
<evidence type="ECO:0000259" key="1">
    <source>
        <dbReference type="Pfam" id="PF13274"/>
    </source>
</evidence>
<evidence type="ECO:0000313" key="3">
    <source>
        <dbReference type="EMBL" id="GBO94908.1"/>
    </source>
</evidence>
<dbReference type="EMBL" id="BGZJ01000002">
    <property type="protein sequence ID" value="GBO94908.1"/>
    <property type="molecule type" value="Genomic_DNA"/>
</dbReference>
<sequence length="152" mass="16851">MTACEKAIRYLLAKMDEESGDVMTLPVLQKLLYYSQGFSLTMTGKPLFEEDFEVWQMGPVIPALFEKYGKEPGFRILNSSETGDPGLTADEKEGLDQVYLVYGQFSGWKLRDLVLADPLIAGAPIPSVIPKAAMRDAFLARLEVSGAYEADF</sequence>
<accession>A0A388SF63</accession>
<reference evidence="3" key="2">
    <citation type="journal article" date="2019" name="Microbiol. Resour. Announc.">
        <title>Draft Genome Sequence of Mesosutterella multiformis JCM 32464T, a Member of the Family Sutterellaceae, Isolated from Human Feces.</title>
        <authorList>
            <person name="Ikeyama N."/>
            <person name="Ohkuma M."/>
            <person name="Sakamoto M."/>
        </authorList>
    </citation>
    <scope>NUCLEOTIDE SEQUENCE</scope>
    <source>
        <strain evidence="3">4NBBH2</strain>
    </source>
</reference>
<accession>A0A401LJ19</accession>
<name>A0A388SF63_9BURK</name>
<organism evidence="3 4">
    <name type="scientific">Mesosutterella multiformis</name>
    <dbReference type="NCBI Taxonomy" id="2259133"/>
    <lineage>
        <taxon>Bacteria</taxon>
        <taxon>Pseudomonadati</taxon>
        <taxon>Pseudomonadota</taxon>
        <taxon>Betaproteobacteria</taxon>
        <taxon>Burkholderiales</taxon>
        <taxon>Sutterellaceae</taxon>
        <taxon>Mesosutterella</taxon>
    </lineage>
</organism>
<dbReference type="Proteomes" id="UP000266091">
    <property type="component" value="Unassembled WGS sequence"/>
</dbReference>
<evidence type="ECO:0000313" key="2">
    <source>
        <dbReference type="EMBL" id="GBO94359.1"/>
    </source>
</evidence>
<dbReference type="RefSeq" id="WP_160117807.1">
    <property type="nucleotide sequence ID" value="NZ_BGZJ01000002.1"/>
</dbReference>
<dbReference type="AlphaFoldDB" id="A0A388SF63"/>
<reference evidence="3 4" key="1">
    <citation type="journal article" date="2018" name="Int. J. Syst. Evol. Microbiol.">
        <title>Mesosutterella multiformis gen. nov., sp. nov., a member of the family Sutterellaceae and Sutterella megalosphaeroides sp. nov., isolated from human faeces.</title>
        <authorList>
            <person name="Sakamoto M."/>
            <person name="Ikeyama N."/>
            <person name="Kunihiro T."/>
            <person name="Iino T."/>
            <person name="Yuki M."/>
            <person name="Ohkuma M."/>
        </authorList>
    </citation>
    <scope>NUCLEOTIDE SEQUENCE [LARGE SCALE GENOMIC DNA]</scope>
    <source>
        <strain evidence="3 4">4NBBH2</strain>
    </source>
</reference>
<gene>
    <name evidence="2" type="ORF">MESMUL_17130</name>
    <name evidence="3" type="ORF">MESMUL_22620</name>
</gene>
<protein>
    <recommendedName>
        <fullName evidence="1">Antitoxin SocA-like Panacea domain-containing protein</fullName>
    </recommendedName>
</protein>
<dbReference type="Pfam" id="PF13274">
    <property type="entry name" value="SocA_Panacea"/>
    <property type="match status" value="1"/>
</dbReference>
<evidence type="ECO:0000313" key="4">
    <source>
        <dbReference type="Proteomes" id="UP000266091"/>
    </source>
</evidence>
<keyword evidence="4" id="KW-1185">Reference proteome</keyword>
<dbReference type="EMBL" id="BGZJ01000002">
    <property type="protein sequence ID" value="GBO94359.1"/>
    <property type="molecule type" value="Genomic_DNA"/>
</dbReference>